<proteinExistence type="predicted"/>
<protein>
    <submittedName>
        <fullName evidence="2">Uncharacterized protein</fullName>
    </submittedName>
</protein>
<feature type="transmembrane region" description="Helical" evidence="1">
    <location>
        <begin position="74"/>
        <end position="92"/>
    </location>
</feature>
<keyword evidence="1" id="KW-0472">Membrane</keyword>
<evidence type="ECO:0000313" key="3">
    <source>
        <dbReference type="Proteomes" id="UP000184608"/>
    </source>
</evidence>
<evidence type="ECO:0000256" key="1">
    <source>
        <dbReference type="SAM" id="Phobius"/>
    </source>
</evidence>
<feature type="transmembrane region" description="Helical" evidence="1">
    <location>
        <begin position="35"/>
        <end position="54"/>
    </location>
</feature>
<organism evidence="2 3">
    <name type="scientific">Vibrio aerogenes CECT 7868</name>
    <dbReference type="NCBI Taxonomy" id="1216006"/>
    <lineage>
        <taxon>Bacteria</taxon>
        <taxon>Pseudomonadati</taxon>
        <taxon>Pseudomonadota</taxon>
        <taxon>Gammaproteobacteria</taxon>
        <taxon>Vibrionales</taxon>
        <taxon>Vibrionaceae</taxon>
        <taxon>Vibrio</taxon>
    </lineage>
</organism>
<dbReference type="AlphaFoldDB" id="A0A1M6F573"/>
<keyword evidence="3" id="KW-1185">Reference proteome</keyword>
<keyword evidence="1" id="KW-1133">Transmembrane helix</keyword>
<evidence type="ECO:0000313" key="2">
    <source>
        <dbReference type="EMBL" id="SHI92812.1"/>
    </source>
</evidence>
<keyword evidence="1" id="KW-0812">Transmembrane</keyword>
<reference evidence="2 3" key="1">
    <citation type="submission" date="2016-11" db="EMBL/GenBank/DDBJ databases">
        <authorList>
            <person name="Jaros S."/>
            <person name="Januszkiewicz K."/>
            <person name="Wedrychowicz H."/>
        </authorList>
    </citation>
    <scope>NUCLEOTIDE SEQUENCE [LARGE SCALE GENOMIC DNA]</scope>
    <source>
        <strain evidence="2 3">CECT 7868</strain>
    </source>
</reference>
<sequence length="154" mass="16850">MFTGDFLVECFIDTDGAVFGDFDPLLALNHQMIGFFDIAEVVIFDCLVAVVFNVGGRVVFDQGFDIFLRVQVDFFAAGLVFKTQLVVAFALMRLGAQHGFGFIGWQGIRRGVAGIIRPAGDNRLIRVAMKKTDDDFIADARHGHHALLAASPAL</sequence>
<dbReference type="EMBL" id="FQXZ01000060">
    <property type="protein sequence ID" value="SHI92812.1"/>
    <property type="molecule type" value="Genomic_DNA"/>
</dbReference>
<accession>A0A1M6F573</accession>
<dbReference type="Proteomes" id="UP000184608">
    <property type="component" value="Unassembled WGS sequence"/>
</dbReference>
<name>A0A1M6F573_9VIBR</name>
<gene>
    <name evidence="2" type="ORF">VA7868_04582</name>
</gene>